<evidence type="ECO:0000313" key="2">
    <source>
        <dbReference type="Proteomes" id="UP000317557"/>
    </source>
</evidence>
<accession>A0A521EE20</accession>
<gene>
    <name evidence="1" type="ORF">SAMN06265219_111129</name>
</gene>
<dbReference type="EMBL" id="FXTP01000011">
    <property type="protein sequence ID" value="SMO82082.1"/>
    <property type="molecule type" value="Genomic_DNA"/>
</dbReference>
<dbReference type="OrthoDB" id="1523473at2"/>
<proteinExistence type="predicted"/>
<reference evidence="1 2" key="1">
    <citation type="submission" date="2017-05" db="EMBL/GenBank/DDBJ databases">
        <authorList>
            <person name="Varghese N."/>
            <person name="Submissions S."/>
        </authorList>
    </citation>
    <scope>NUCLEOTIDE SEQUENCE [LARGE SCALE GENOMIC DNA]</scope>
    <source>
        <strain evidence="1 2">DSM 21985</strain>
    </source>
</reference>
<dbReference type="RefSeq" id="WP_142455122.1">
    <property type="nucleotide sequence ID" value="NZ_FXTP01000011.1"/>
</dbReference>
<keyword evidence="2" id="KW-1185">Reference proteome</keyword>
<dbReference type="AlphaFoldDB" id="A0A521EE20"/>
<protein>
    <submittedName>
        <fullName evidence="1">Uncharacterized protein</fullName>
    </submittedName>
</protein>
<evidence type="ECO:0000313" key="1">
    <source>
        <dbReference type="EMBL" id="SMO82082.1"/>
    </source>
</evidence>
<name>A0A521EE20_9BACT</name>
<dbReference type="Proteomes" id="UP000317557">
    <property type="component" value="Unassembled WGS sequence"/>
</dbReference>
<organism evidence="1 2">
    <name type="scientific">Gracilimonas mengyeensis</name>
    <dbReference type="NCBI Taxonomy" id="1302730"/>
    <lineage>
        <taxon>Bacteria</taxon>
        <taxon>Pseudomonadati</taxon>
        <taxon>Balneolota</taxon>
        <taxon>Balneolia</taxon>
        <taxon>Balneolales</taxon>
        <taxon>Balneolaceae</taxon>
        <taxon>Gracilimonas</taxon>
    </lineage>
</organism>
<sequence>MGRAMLILSAGAIITLGIMQVGVQSQRKAIVQNSVTSANEVQIRNKAYTAAQLAMERINESSGTWRPTAANPWVEEIDGDSISLYYNLYSTSSPQPYPFSFLNADTIQIHAKSWYRNPANDKKEEMTLISSYIKSAMHFVPEFRSALSFATDDFDISANGSASISGNNPHNPGDCEDRPAIATISQNSADEVDFKVDDKYLESDSANVMYDPELSYAPVDELIARLRNSPGTVVISESGTNYKGEMGTQDDPGVFFIEDDTKLSGGISEGYGILVVRSYGSLSYDSAGVELDIAGNFTFNGLVVFEDAYALDGKGTPTINGSVLIGKQDEETSNDISVDITGNLHIQYDCTAEKYAQVASAKELKQNRYKRLSTYE</sequence>